<dbReference type="OrthoDB" id="5295945at2"/>
<dbReference type="Gene3D" id="3.40.50.620">
    <property type="entry name" value="HUPs"/>
    <property type="match status" value="1"/>
</dbReference>
<dbReference type="AlphaFoldDB" id="A0A1M5L6F8"/>
<comment type="similarity">
    <text evidence="3 11">Belongs to the NadD family.</text>
</comment>
<dbReference type="STRING" id="870908.SAMN04488044_1174"/>
<comment type="catalytic activity">
    <reaction evidence="10 11">
        <text>nicotinate beta-D-ribonucleotide + ATP + H(+) = deamido-NAD(+) + diphosphate</text>
        <dbReference type="Rhea" id="RHEA:22860"/>
        <dbReference type="ChEBI" id="CHEBI:15378"/>
        <dbReference type="ChEBI" id="CHEBI:30616"/>
        <dbReference type="ChEBI" id="CHEBI:33019"/>
        <dbReference type="ChEBI" id="CHEBI:57502"/>
        <dbReference type="ChEBI" id="CHEBI:58437"/>
        <dbReference type="EC" id="2.7.7.18"/>
    </reaction>
</comment>
<evidence type="ECO:0000313" key="13">
    <source>
        <dbReference type="EMBL" id="SHG60515.1"/>
    </source>
</evidence>
<comment type="pathway">
    <text evidence="2 11">Cofactor biosynthesis; NAD(+) biosynthesis; deamido-NAD(+) from nicotinate D-ribonucleotide: step 1/1.</text>
</comment>
<evidence type="ECO:0000256" key="7">
    <source>
        <dbReference type="ARBA" id="ARBA00022741"/>
    </source>
</evidence>
<evidence type="ECO:0000256" key="3">
    <source>
        <dbReference type="ARBA" id="ARBA00009014"/>
    </source>
</evidence>
<dbReference type="Proteomes" id="UP000184211">
    <property type="component" value="Unassembled WGS sequence"/>
</dbReference>
<keyword evidence="7 11" id="KW-0547">Nucleotide-binding</keyword>
<dbReference type="GO" id="GO:0009435">
    <property type="term" value="P:NAD+ biosynthetic process"/>
    <property type="evidence" value="ECO:0007669"/>
    <property type="project" value="UniProtKB-UniRule"/>
</dbReference>
<organism evidence="13 14">
    <name type="scientific">Cognatishimia maritima</name>
    <dbReference type="NCBI Taxonomy" id="870908"/>
    <lineage>
        <taxon>Bacteria</taxon>
        <taxon>Pseudomonadati</taxon>
        <taxon>Pseudomonadota</taxon>
        <taxon>Alphaproteobacteria</taxon>
        <taxon>Rhodobacterales</taxon>
        <taxon>Paracoccaceae</taxon>
        <taxon>Cognatishimia</taxon>
    </lineage>
</organism>
<evidence type="ECO:0000256" key="6">
    <source>
        <dbReference type="ARBA" id="ARBA00022695"/>
    </source>
</evidence>
<reference evidence="14" key="1">
    <citation type="submission" date="2016-11" db="EMBL/GenBank/DDBJ databases">
        <authorList>
            <person name="Varghese N."/>
            <person name="Submissions S."/>
        </authorList>
    </citation>
    <scope>NUCLEOTIDE SEQUENCE [LARGE SCALE GENOMIC DNA]</scope>
    <source>
        <strain evidence="14">DSM 28223</strain>
    </source>
</reference>
<evidence type="ECO:0000256" key="9">
    <source>
        <dbReference type="ARBA" id="ARBA00023027"/>
    </source>
</evidence>
<dbReference type="InterPro" id="IPR004821">
    <property type="entry name" value="Cyt_trans-like"/>
</dbReference>
<name>A0A1M5L6F8_9RHOB</name>
<dbReference type="GO" id="GO:0004515">
    <property type="term" value="F:nicotinate-nucleotide adenylyltransferase activity"/>
    <property type="evidence" value="ECO:0007669"/>
    <property type="project" value="UniProtKB-UniRule"/>
</dbReference>
<evidence type="ECO:0000256" key="2">
    <source>
        <dbReference type="ARBA" id="ARBA00005019"/>
    </source>
</evidence>
<keyword evidence="14" id="KW-1185">Reference proteome</keyword>
<dbReference type="GO" id="GO:0005524">
    <property type="term" value="F:ATP binding"/>
    <property type="evidence" value="ECO:0007669"/>
    <property type="project" value="UniProtKB-KW"/>
</dbReference>
<dbReference type="NCBIfam" id="NF000843">
    <property type="entry name" value="PRK00071.2-2"/>
    <property type="match status" value="1"/>
</dbReference>
<dbReference type="EMBL" id="FQWM01000001">
    <property type="protein sequence ID" value="SHG60515.1"/>
    <property type="molecule type" value="Genomic_DNA"/>
</dbReference>
<keyword evidence="6 11" id="KW-0548">Nucleotidyltransferase</keyword>
<dbReference type="RefSeq" id="WP_072791752.1">
    <property type="nucleotide sequence ID" value="NZ_FQWM01000001.1"/>
</dbReference>
<evidence type="ECO:0000256" key="8">
    <source>
        <dbReference type="ARBA" id="ARBA00022840"/>
    </source>
</evidence>
<dbReference type="Pfam" id="PF01467">
    <property type="entry name" value="CTP_transf_like"/>
    <property type="match status" value="1"/>
</dbReference>
<evidence type="ECO:0000256" key="5">
    <source>
        <dbReference type="ARBA" id="ARBA00022679"/>
    </source>
</evidence>
<evidence type="ECO:0000313" key="14">
    <source>
        <dbReference type="Proteomes" id="UP000184211"/>
    </source>
</evidence>
<keyword evidence="5 11" id="KW-0808">Transferase</keyword>
<keyword evidence="9 11" id="KW-0520">NAD</keyword>
<comment type="function">
    <text evidence="1 11">Catalyzes the reversible adenylation of nicotinate mononucleotide (NaMN) to nicotinic acid adenine dinucleotide (NaAD).</text>
</comment>
<dbReference type="PANTHER" id="PTHR39321">
    <property type="entry name" value="NICOTINATE-NUCLEOTIDE ADENYLYLTRANSFERASE-RELATED"/>
    <property type="match status" value="1"/>
</dbReference>
<accession>A0A1M5L6F8</accession>
<dbReference type="NCBIfam" id="TIGR00482">
    <property type="entry name" value="nicotinate (nicotinamide) nucleotide adenylyltransferase"/>
    <property type="match status" value="1"/>
</dbReference>
<evidence type="ECO:0000256" key="4">
    <source>
        <dbReference type="ARBA" id="ARBA00022642"/>
    </source>
</evidence>
<evidence type="ECO:0000256" key="10">
    <source>
        <dbReference type="ARBA" id="ARBA00048721"/>
    </source>
</evidence>
<dbReference type="UniPathway" id="UPA00253">
    <property type="reaction ID" value="UER00332"/>
</dbReference>
<evidence type="ECO:0000259" key="12">
    <source>
        <dbReference type="Pfam" id="PF01467"/>
    </source>
</evidence>
<sequence>MGSGIRKRVTHLEPGMTVGLLGGSFDPPHQGHVHITLEALKRFNLDRVWWLVTPGNPLKARGPAAIARRMQAAQQIMQHPRVTVSDFEARAGTRYTAETVLRLKDSYPGVRFVWLMGADNLAQFHRWKDWRLIMDSVPVGVLARPGDRIAARTAKAADVYRAYQIKGRYSQTLATTPAPAWCFANVPMVNLSSTQIRATGKWVAKPER</sequence>
<keyword evidence="8 11" id="KW-0067">ATP-binding</keyword>
<dbReference type="InterPro" id="IPR005248">
    <property type="entry name" value="NadD/NMNAT"/>
</dbReference>
<dbReference type="SUPFAM" id="SSF52374">
    <property type="entry name" value="Nucleotidylyl transferase"/>
    <property type="match status" value="1"/>
</dbReference>
<dbReference type="CDD" id="cd02165">
    <property type="entry name" value="NMNAT"/>
    <property type="match status" value="1"/>
</dbReference>
<dbReference type="NCBIfam" id="NF000845">
    <property type="entry name" value="PRK00071.2-4"/>
    <property type="match status" value="1"/>
</dbReference>
<keyword evidence="4 11" id="KW-0662">Pyridine nucleotide biosynthesis</keyword>
<evidence type="ECO:0000256" key="11">
    <source>
        <dbReference type="HAMAP-Rule" id="MF_00244"/>
    </source>
</evidence>
<protein>
    <recommendedName>
        <fullName evidence="11">Probable nicotinate-nucleotide adenylyltransferase</fullName>
        <ecNumber evidence="11">2.7.7.18</ecNumber>
    </recommendedName>
    <alternativeName>
        <fullName evidence="11">Deamido-NAD(+) diphosphorylase</fullName>
    </alternativeName>
    <alternativeName>
        <fullName evidence="11">Deamido-NAD(+) pyrophosphorylase</fullName>
    </alternativeName>
    <alternativeName>
        <fullName evidence="11">Nicotinate mononucleotide adenylyltransferase</fullName>
        <shortName evidence="11">NaMN adenylyltransferase</shortName>
    </alternativeName>
</protein>
<dbReference type="EC" id="2.7.7.18" evidence="11"/>
<gene>
    <name evidence="11" type="primary">nadD</name>
    <name evidence="13" type="ORF">SAMN04488044_1174</name>
</gene>
<dbReference type="PANTHER" id="PTHR39321:SF3">
    <property type="entry name" value="PHOSPHOPANTETHEINE ADENYLYLTRANSFERASE"/>
    <property type="match status" value="1"/>
</dbReference>
<dbReference type="InterPro" id="IPR014729">
    <property type="entry name" value="Rossmann-like_a/b/a_fold"/>
</dbReference>
<feature type="domain" description="Cytidyltransferase-like" evidence="12">
    <location>
        <begin position="20"/>
        <end position="198"/>
    </location>
</feature>
<proteinExistence type="inferred from homology"/>
<evidence type="ECO:0000256" key="1">
    <source>
        <dbReference type="ARBA" id="ARBA00002324"/>
    </source>
</evidence>
<dbReference type="HAMAP" id="MF_00244">
    <property type="entry name" value="NaMN_adenylyltr"/>
    <property type="match status" value="1"/>
</dbReference>